<keyword evidence="1" id="KW-0812">Transmembrane</keyword>
<protein>
    <submittedName>
        <fullName evidence="2">Uncharacterized protein</fullName>
    </submittedName>
</protein>
<reference evidence="2 3" key="1">
    <citation type="submission" date="2017-11" db="EMBL/GenBank/DDBJ databases">
        <title>Genome sequence of Mesoplasma coleopterae BARC 779 (ATCC 49583).</title>
        <authorList>
            <person name="Lo W.-S."/>
            <person name="Kuo C.-H."/>
        </authorList>
    </citation>
    <scope>NUCLEOTIDE SEQUENCE [LARGE SCALE GENOMIC DNA]</scope>
    <source>
        <strain evidence="2 3">BARC 779</strain>
    </source>
</reference>
<feature type="transmembrane region" description="Helical" evidence="1">
    <location>
        <begin position="125"/>
        <end position="148"/>
    </location>
</feature>
<gene>
    <name evidence="2" type="ORF">MCOLE_v1c05290</name>
</gene>
<dbReference type="KEGG" id="mcol:MCOLE_v1c05290"/>
<name>A0A2K8P2Q1_9MOLU</name>
<evidence type="ECO:0000313" key="3">
    <source>
        <dbReference type="Proteomes" id="UP000232221"/>
    </source>
</evidence>
<keyword evidence="1" id="KW-0472">Membrane</keyword>
<dbReference type="AlphaFoldDB" id="A0A2K8P2Q1"/>
<feature type="transmembrane region" description="Helical" evidence="1">
    <location>
        <begin position="9"/>
        <end position="30"/>
    </location>
</feature>
<evidence type="ECO:0000313" key="2">
    <source>
        <dbReference type="EMBL" id="ATZ21041.1"/>
    </source>
</evidence>
<dbReference type="EMBL" id="CP024968">
    <property type="protein sequence ID" value="ATZ21041.1"/>
    <property type="molecule type" value="Genomic_DNA"/>
</dbReference>
<evidence type="ECO:0000256" key="1">
    <source>
        <dbReference type="SAM" id="Phobius"/>
    </source>
</evidence>
<dbReference type="RefSeq" id="WP_100671239.1">
    <property type="nucleotide sequence ID" value="NZ_CP022510.1"/>
</dbReference>
<accession>A0A2K8P2Q1</accession>
<dbReference type="Proteomes" id="UP000232221">
    <property type="component" value="Chromosome"/>
</dbReference>
<sequence length="231" mass="27353">MHAPKFKKIIYFSIYAIVCAHFLFAFLLSFEVMKTDDYQATNVIIEKINNLFSIILIILLTSETIRFISRDDEDLIKNKNINVLTKKENIKSIFKLLGLIIPFLAIKLVRFIFFNRFKETLPLSIQIVTIVFLVMSIIIISLILYIVIKYIFKKNWLIENEGEVDLSLWIQKYEPTNNENDECDQNNEIVFINLIKHFLAYTIKKNELTFKYLKTKINKTEKMRIMPPLIN</sequence>
<keyword evidence="1" id="KW-1133">Transmembrane helix</keyword>
<feature type="transmembrane region" description="Helical" evidence="1">
    <location>
        <begin position="93"/>
        <end position="113"/>
    </location>
</feature>
<dbReference type="OrthoDB" id="391992at2"/>
<organism evidence="2 3">
    <name type="scientific">Mesoplasma coleopterae</name>
    <dbReference type="NCBI Taxonomy" id="324078"/>
    <lineage>
        <taxon>Bacteria</taxon>
        <taxon>Bacillati</taxon>
        <taxon>Mycoplasmatota</taxon>
        <taxon>Mollicutes</taxon>
        <taxon>Entomoplasmatales</taxon>
        <taxon>Entomoplasmataceae</taxon>
        <taxon>Mesoplasma</taxon>
    </lineage>
</organism>
<keyword evidence="3" id="KW-1185">Reference proteome</keyword>
<proteinExistence type="predicted"/>